<dbReference type="EMBL" id="MN740090">
    <property type="protein sequence ID" value="QHT87499.1"/>
    <property type="molecule type" value="Genomic_DNA"/>
</dbReference>
<name>A0A6C0I3Y4_9ZZZZ</name>
<keyword evidence="1" id="KW-0547">Nucleotide-binding</keyword>
<keyword evidence="2" id="KW-0227">DNA damage</keyword>
<dbReference type="Gene3D" id="3.40.50.300">
    <property type="entry name" value="P-loop containing nucleotide triphosphate hydrolases"/>
    <property type="match status" value="1"/>
</dbReference>
<keyword evidence="5" id="KW-0067">ATP-binding</keyword>
<evidence type="ECO:0000256" key="7">
    <source>
        <dbReference type="ARBA" id="ARBA00023204"/>
    </source>
</evidence>
<evidence type="ECO:0000256" key="9">
    <source>
        <dbReference type="SAM" id="MobiDB-lite"/>
    </source>
</evidence>
<dbReference type="InterPro" id="IPR027417">
    <property type="entry name" value="P-loop_NTPase"/>
</dbReference>
<reference evidence="12" key="1">
    <citation type="journal article" date="2020" name="Nature">
        <title>Giant virus diversity and host interactions through global metagenomics.</title>
        <authorList>
            <person name="Schulz F."/>
            <person name="Roux S."/>
            <person name="Paez-Espino D."/>
            <person name="Jungbluth S."/>
            <person name="Walsh D.A."/>
            <person name="Denef V.J."/>
            <person name="McMahon K.D."/>
            <person name="Konstantinidis K.T."/>
            <person name="Eloe-Fadrosh E.A."/>
            <person name="Kyrpides N.C."/>
            <person name="Woyke T."/>
        </authorList>
    </citation>
    <scope>NUCLEOTIDE SEQUENCE</scope>
    <source>
        <strain evidence="12">GVMAG-M-3300023184-190</strain>
    </source>
</reference>
<evidence type="ECO:0000256" key="8">
    <source>
        <dbReference type="ARBA" id="ARBA00023235"/>
    </source>
</evidence>
<keyword evidence="6" id="KW-0238">DNA-binding</keyword>
<dbReference type="PANTHER" id="PTHR47642">
    <property type="entry name" value="ATP-DEPENDENT DNA HELICASE"/>
    <property type="match status" value="1"/>
</dbReference>
<dbReference type="SUPFAM" id="SSF52540">
    <property type="entry name" value="P-loop containing nucleoside triphosphate hydrolases"/>
    <property type="match status" value="2"/>
</dbReference>
<accession>A0A6C0I3Y4</accession>
<evidence type="ECO:0000313" key="12">
    <source>
        <dbReference type="EMBL" id="QHT87499.1"/>
    </source>
</evidence>
<evidence type="ECO:0000256" key="5">
    <source>
        <dbReference type="ARBA" id="ARBA00022840"/>
    </source>
</evidence>
<keyword evidence="4" id="KW-0347">Helicase</keyword>
<evidence type="ECO:0000256" key="6">
    <source>
        <dbReference type="ARBA" id="ARBA00023125"/>
    </source>
</evidence>
<protein>
    <recommendedName>
        <fullName evidence="13">AAA+ ATPase domain-containing protein</fullName>
    </recommendedName>
</protein>
<evidence type="ECO:0000256" key="4">
    <source>
        <dbReference type="ARBA" id="ARBA00022806"/>
    </source>
</evidence>
<evidence type="ECO:0000259" key="10">
    <source>
        <dbReference type="Pfam" id="PF05970"/>
    </source>
</evidence>
<dbReference type="GO" id="GO:0003678">
    <property type="term" value="F:DNA helicase activity"/>
    <property type="evidence" value="ECO:0007669"/>
    <property type="project" value="InterPro"/>
</dbReference>
<keyword evidence="3" id="KW-0378">Hydrolase</keyword>
<evidence type="ECO:0008006" key="13">
    <source>
        <dbReference type="Google" id="ProtNLM"/>
    </source>
</evidence>
<dbReference type="Pfam" id="PF05970">
    <property type="entry name" value="PIF1"/>
    <property type="match status" value="1"/>
</dbReference>
<dbReference type="PANTHER" id="PTHR47642:SF5">
    <property type="entry name" value="ATP-DEPENDENT DNA HELICASE"/>
    <property type="match status" value="1"/>
</dbReference>
<sequence length="515" mass="58047">MSLSKEQEEALEKFKNGENLFITGPGGTGKTKLISHFVEHIQSTKKVVPVCAMTGCAALLLNCNARTLHSWSGIKLARGDHDSVVASVLKNKHAVKLWKQASGLIVDEVSMLSKKLFDILEEIARRVKKSAQPFGNMQVIFTGDFYQLPPVGTDGEPDTSQFCFESSKWSSVFRPENHIELVTMFRQSDPEYIAILQQIRRGSLDEEKRQVLQSYVKREFVEEEHNGCIPTKLFPLRAQADYVNNTMFAKIKESEVVFEMVKRNNCRAYLDNEKPIPKDILLACSHLTAKEIDYEMSQMVAQSPAPQMLRIKKGAAVMCVMNLDMENGICNGSQGVVIDINGAGLPIVKFSNGLTKTIGMQWWQSEDFPTIAIGQVPLALAWAMTIHKIQGATVDMAEMDLGNGIFECGQTYVALSRIKSLNGLYLSAFHAQRIRANAKVTEFYQQMSSYKVESEEKEKEKEKEKRESEEKGESEKKEKGESEEKEKGESENKVKKVLNIFSKYEYPNVIKKLNL</sequence>
<evidence type="ECO:0000256" key="1">
    <source>
        <dbReference type="ARBA" id="ARBA00022741"/>
    </source>
</evidence>
<feature type="domain" description="DNA helicase Pif1-like 2B" evidence="11">
    <location>
        <begin position="301"/>
        <end position="339"/>
    </location>
</feature>
<dbReference type="InterPro" id="IPR010285">
    <property type="entry name" value="DNA_helicase_pif1-like_DEAD"/>
</dbReference>
<dbReference type="InterPro" id="IPR051055">
    <property type="entry name" value="PIF1_helicase"/>
</dbReference>
<evidence type="ECO:0000256" key="3">
    <source>
        <dbReference type="ARBA" id="ARBA00022801"/>
    </source>
</evidence>
<dbReference type="Pfam" id="PF21530">
    <property type="entry name" value="Pif1_2B_dom"/>
    <property type="match status" value="1"/>
</dbReference>
<evidence type="ECO:0000259" key="11">
    <source>
        <dbReference type="Pfam" id="PF21530"/>
    </source>
</evidence>
<dbReference type="AlphaFoldDB" id="A0A6C0I3Y4"/>
<feature type="domain" description="DNA helicase Pif1-like DEAD-box helicase" evidence="10">
    <location>
        <begin position="3"/>
        <end position="208"/>
    </location>
</feature>
<evidence type="ECO:0000256" key="2">
    <source>
        <dbReference type="ARBA" id="ARBA00022763"/>
    </source>
</evidence>
<dbReference type="CDD" id="cd18809">
    <property type="entry name" value="SF1_C_RecD"/>
    <property type="match status" value="1"/>
</dbReference>
<dbReference type="GO" id="GO:0000723">
    <property type="term" value="P:telomere maintenance"/>
    <property type="evidence" value="ECO:0007669"/>
    <property type="project" value="InterPro"/>
</dbReference>
<keyword evidence="7" id="KW-0234">DNA repair</keyword>
<feature type="region of interest" description="Disordered" evidence="9">
    <location>
        <begin position="454"/>
        <end position="492"/>
    </location>
</feature>
<keyword evidence="8" id="KW-0413">Isomerase</keyword>
<dbReference type="InterPro" id="IPR049163">
    <property type="entry name" value="Pif1-like_2B_dom"/>
</dbReference>
<dbReference type="GO" id="GO:0006281">
    <property type="term" value="P:DNA repair"/>
    <property type="evidence" value="ECO:0007669"/>
    <property type="project" value="InterPro"/>
</dbReference>
<organism evidence="12">
    <name type="scientific">viral metagenome</name>
    <dbReference type="NCBI Taxonomy" id="1070528"/>
    <lineage>
        <taxon>unclassified sequences</taxon>
        <taxon>metagenomes</taxon>
        <taxon>organismal metagenomes</taxon>
    </lineage>
</organism>
<proteinExistence type="predicted"/>
<dbReference type="CDD" id="cd18037">
    <property type="entry name" value="DEXSc_Pif1_like"/>
    <property type="match status" value="1"/>
</dbReference>